<dbReference type="InterPro" id="IPR001279">
    <property type="entry name" value="Metallo-B-lactamas"/>
</dbReference>
<accession>A0ABU0JP91</accession>
<comment type="caution">
    <text evidence="2">The sequence shown here is derived from an EMBL/GenBank/DDBJ whole genome shotgun (WGS) entry which is preliminary data.</text>
</comment>
<evidence type="ECO:0000313" key="2">
    <source>
        <dbReference type="EMBL" id="MDQ0478859.1"/>
    </source>
</evidence>
<protein>
    <recommendedName>
        <fullName evidence="1">Metallo-beta-lactamase domain-containing protein</fullName>
    </recommendedName>
</protein>
<dbReference type="Pfam" id="PF00753">
    <property type="entry name" value="Lactamase_B"/>
    <property type="match status" value="1"/>
</dbReference>
<keyword evidence="3" id="KW-1185">Reference proteome</keyword>
<dbReference type="SUPFAM" id="SSF56281">
    <property type="entry name" value="Metallo-hydrolase/oxidoreductase"/>
    <property type="match status" value="1"/>
</dbReference>
<evidence type="ECO:0000313" key="3">
    <source>
        <dbReference type="Proteomes" id="UP001224418"/>
    </source>
</evidence>
<dbReference type="EMBL" id="JAUSWN010000003">
    <property type="protein sequence ID" value="MDQ0478859.1"/>
    <property type="molecule type" value="Genomic_DNA"/>
</dbReference>
<dbReference type="PANTHER" id="PTHR30619:SF1">
    <property type="entry name" value="RECOMBINATION PROTEIN 2"/>
    <property type="match status" value="1"/>
</dbReference>
<dbReference type="PANTHER" id="PTHR30619">
    <property type="entry name" value="DNA INTERNALIZATION/COMPETENCE PROTEIN COMEC/REC2"/>
    <property type="match status" value="1"/>
</dbReference>
<feature type="domain" description="Metallo-beta-lactamase" evidence="1">
    <location>
        <begin position="13"/>
        <end position="75"/>
    </location>
</feature>
<reference evidence="2 3" key="1">
    <citation type="submission" date="2023-07" db="EMBL/GenBank/DDBJ databases">
        <title>Genomic Encyclopedia of Type Strains, Phase IV (KMG-IV): sequencing the most valuable type-strain genomes for metagenomic binning, comparative biology and taxonomic classification.</title>
        <authorList>
            <person name="Goeker M."/>
        </authorList>
    </citation>
    <scope>NUCLEOTIDE SEQUENCE [LARGE SCALE GENOMIC DNA]</scope>
    <source>
        <strain evidence="2 3">DSM 1400</strain>
    </source>
</reference>
<name>A0ABU0JP91_HATLI</name>
<dbReference type="InterPro" id="IPR052159">
    <property type="entry name" value="Competence_DNA_uptake"/>
</dbReference>
<dbReference type="Proteomes" id="UP001224418">
    <property type="component" value="Unassembled WGS sequence"/>
</dbReference>
<evidence type="ECO:0000259" key="1">
    <source>
        <dbReference type="Pfam" id="PF00753"/>
    </source>
</evidence>
<dbReference type="InterPro" id="IPR036866">
    <property type="entry name" value="RibonucZ/Hydroxyglut_hydro"/>
</dbReference>
<dbReference type="Gene3D" id="3.60.15.10">
    <property type="entry name" value="Ribonuclease Z/Hydroxyacylglutathione hydrolase-like"/>
    <property type="match status" value="1"/>
</dbReference>
<dbReference type="RefSeq" id="WP_307355045.1">
    <property type="nucleotide sequence ID" value="NZ_BAAACJ010000025.1"/>
</dbReference>
<organism evidence="2 3">
    <name type="scientific">Hathewaya limosa</name>
    <name type="common">Clostridium limosum</name>
    <dbReference type="NCBI Taxonomy" id="1536"/>
    <lineage>
        <taxon>Bacteria</taxon>
        <taxon>Bacillati</taxon>
        <taxon>Bacillota</taxon>
        <taxon>Clostridia</taxon>
        <taxon>Eubacteriales</taxon>
        <taxon>Clostridiaceae</taxon>
        <taxon>Hathewaya</taxon>
    </lineage>
</organism>
<gene>
    <name evidence="2" type="ORF">QOZ93_000587</name>
</gene>
<sequence>MGIDIRIEKAYNGDCIWLRYGRIEKANIIIDSGPGIFESGFKKIIDEIKKKNEEVNLLILTHVDNDHILGFKNYIVKNDCEVIRKMWLNGEGINVYGANQLLSPKNVGKLVEMIKEKGIDLISPIYEGHEEIVNGGELKVITPKKDDVLEVAKLVDKFKLNSSNSMTKDLETLYLEDKYEEENTPTNKASISFIFQYENKKIAFLGDSVATDVIEGLNKYFSECKIDLVKIAHHGSKYNTNCELIKKLGATKFIISKKSKIHKETISRIVNSCESSEIYCNYNWWGSTNYFNESDKVKYIDTGRLVINERNLIVISNEENI</sequence>
<proteinExistence type="predicted"/>